<dbReference type="EMBL" id="CACRXK020012023">
    <property type="protein sequence ID" value="CAB4022529.1"/>
    <property type="molecule type" value="Genomic_DNA"/>
</dbReference>
<proteinExistence type="predicted"/>
<feature type="non-terminal residue" evidence="1">
    <location>
        <position position="83"/>
    </location>
</feature>
<comment type="caution">
    <text evidence="1">The sequence shown here is derived from an EMBL/GenBank/DDBJ whole genome shotgun (WGS) entry which is preliminary data.</text>
</comment>
<evidence type="ECO:0000313" key="1">
    <source>
        <dbReference type="EMBL" id="CAB4022529.1"/>
    </source>
</evidence>
<name>A0A6S7J0A2_PARCT</name>
<organism evidence="1 2">
    <name type="scientific">Paramuricea clavata</name>
    <name type="common">Red gorgonian</name>
    <name type="synonym">Violescent sea-whip</name>
    <dbReference type="NCBI Taxonomy" id="317549"/>
    <lineage>
        <taxon>Eukaryota</taxon>
        <taxon>Metazoa</taxon>
        <taxon>Cnidaria</taxon>
        <taxon>Anthozoa</taxon>
        <taxon>Octocorallia</taxon>
        <taxon>Malacalcyonacea</taxon>
        <taxon>Plexauridae</taxon>
        <taxon>Paramuricea</taxon>
    </lineage>
</organism>
<protein>
    <submittedName>
        <fullName evidence="1">Uncharacterized protein</fullName>
    </submittedName>
</protein>
<dbReference type="OrthoDB" id="5986564at2759"/>
<evidence type="ECO:0000313" key="2">
    <source>
        <dbReference type="Proteomes" id="UP001152795"/>
    </source>
</evidence>
<sequence length="83" mass="9449">MFADYTNISCDGKLATDIQQKINSDLNSVHNWLLANKLTLSVEKTEYMIVGLRQRLNQINSDPDILIGDHMIKRVSNKKFLGV</sequence>
<accession>A0A6S7J0A2</accession>
<reference evidence="1" key="1">
    <citation type="submission" date="2020-04" db="EMBL/GenBank/DDBJ databases">
        <authorList>
            <person name="Alioto T."/>
            <person name="Alioto T."/>
            <person name="Gomez Garrido J."/>
        </authorList>
    </citation>
    <scope>NUCLEOTIDE SEQUENCE</scope>
    <source>
        <strain evidence="1">A484AB</strain>
    </source>
</reference>
<dbReference type="AlphaFoldDB" id="A0A6S7J0A2"/>
<keyword evidence="2" id="KW-1185">Reference proteome</keyword>
<dbReference type="Proteomes" id="UP001152795">
    <property type="component" value="Unassembled WGS sequence"/>
</dbReference>
<gene>
    <name evidence="1" type="ORF">PACLA_8A082836</name>
</gene>